<dbReference type="InterPro" id="IPR000073">
    <property type="entry name" value="AB_hydrolase_1"/>
</dbReference>
<dbReference type="Gene3D" id="3.40.50.1820">
    <property type="entry name" value="alpha/beta hydrolase"/>
    <property type="match status" value="1"/>
</dbReference>
<evidence type="ECO:0000313" key="3">
    <source>
        <dbReference type="Proteomes" id="UP001244443"/>
    </source>
</evidence>
<dbReference type="EMBL" id="CP129970">
    <property type="protein sequence ID" value="WMN06645.1"/>
    <property type="molecule type" value="Genomic_DNA"/>
</dbReference>
<dbReference type="InterPro" id="IPR050266">
    <property type="entry name" value="AB_hydrolase_sf"/>
</dbReference>
<dbReference type="InterPro" id="IPR029058">
    <property type="entry name" value="AB_hydrolase_fold"/>
</dbReference>
<evidence type="ECO:0000259" key="1">
    <source>
        <dbReference type="Pfam" id="PF00561"/>
    </source>
</evidence>
<evidence type="ECO:0000313" key="2">
    <source>
        <dbReference type="EMBL" id="WMN06645.1"/>
    </source>
</evidence>
<proteinExistence type="predicted"/>
<dbReference type="AlphaFoldDB" id="A0AA51N8U6"/>
<organism evidence="2 3">
    <name type="scientific">Marivirga arenosa</name>
    <dbReference type="NCBI Taxonomy" id="3059076"/>
    <lineage>
        <taxon>Bacteria</taxon>
        <taxon>Pseudomonadati</taxon>
        <taxon>Bacteroidota</taxon>
        <taxon>Cytophagia</taxon>
        <taxon>Cytophagales</taxon>
        <taxon>Marivirgaceae</taxon>
        <taxon>Marivirga</taxon>
    </lineage>
</organism>
<gene>
    <name evidence="2" type="ORF">QYS48_33175</name>
</gene>
<dbReference type="SUPFAM" id="SSF53474">
    <property type="entry name" value="alpha/beta-Hydrolases"/>
    <property type="match status" value="1"/>
</dbReference>
<dbReference type="GO" id="GO:0016020">
    <property type="term" value="C:membrane"/>
    <property type="evidence" value="ECO:0007669"/>
    <property type="project" value="TreeGrafter"/>
</dbReference>
<keyword evidence="2" id="KW-0378">Hydrolase</keyword>
<sequence>MNKNHIIFGGNILHYSIQGTGKTPLLAFHGFGQSKEVYEAYWKLHGNQYTVFSFDIFYHGNSIWKDRNKALEKEDWEHILKIFLEKHEIQDFALAGYSMGGKFALASLELFPRRVKELFLIAPDGIKTQFWYSLATYPNSFRRFFRAMIVKPKYFYDVLKFTKKMGLVDKSILKFANSQMNTREKRRRVYLTWVVFRHLKFDLKLIAHLINTNNIKLLMFTGKYDKIITAKNMMDLLQYVKEYEHFILEAGHNTLIKDSAEHLASNQ</sequence>
<dbReference type="Pfam" id="PF00561">
    <property type="entry name" value="Abhydrolase_1"/>
    <property type="match status" value="1"/>
</dbReference>
<dbReference type="GO" id="GO:0016787">
    <property type="term" value="F:hydrolase activity"/>
    <property type="evidence" value="ECO:0007669"/>
    <property type="project" value="UniProtKB-KW"/>
</dbReference>
<dbReference type="PANTHER" id="PTHR43798">
    <property type="entry name" value="MONOACYLGLYCEROL LIPASE"/>
    <property type="match status" value="1"/>
</dbReference>
<protein>
    <submittedName>
        <fullName evidence="2">Alpha/beta hydrolase</fullName>
    </submittedName>
</protein>
<dbReference type="PANTHER" id="PTHR43798:SF33">
    <property type="entry name" value="HYDROLASE, PUTATIVE (AFU_ORTHOLOGUE AFUA_2G14860)-RELATED"/>
    <property type="match status" value="1"/>
</dbReference>
<accession>A0AA51N8U6</accession>
<dbReference type="Proteomes" id="UP001244443">
    <property type="component" value="Chromosome"/>
</dbReference>
<reference evidence="2" key="1">
    <citation type="submission" date="2023-08" db="EMBL/GenBank/DDBJ databases">
        <title>Comparative genomics and taxonomic characterization of three novel marine species of genus Marivirga.</title>
        <authorList>
            <person name="Muhammad N."/>
            <person name="Kim S.-G."/>
        </authorList>
    </citation>
    <scope>NUCLEOTIDE SEQUENCE [LARGE SCALE GENOMIC DNA]</scope>
    <source>
        <strain evidence="2">ABR2-2</strain>
    </source>
</reference>
<feature type="domain" description="AB hydrolase-1" evidence="1">
    <location>
        <begin position="24"/>
        <end position="257"/>
    </location>
</feature>
<dbReference type="RefSeq" id="WP_308356535.1">
    <property type="nucleotide sequence ID" value="NZ_CP129970.2"/>
</dbReference>
<name>A0AA51N8U6_9BACT</name>
<keyword evidence="3" id="KW-1185">Reference proteome</keyword>